<keyword evidence="4" id="KW-1185">Reference proteome</keyword>
<dbReference type="RefSeq" id="WP_254700644.1">
    <property type="nucleotide sequence ID" value="NZ_CP047656.1"/>
</dbReference>
<dbReference type="SMART" id="SM00465">
    <property type="entry name" value="GIYc"/>
    <property type="match status" value="1"/>
</dbReference>
<name>A0A857JLW2_9ALTE</name>
<dbReference type="Proteomes" id="UP000464524">
    <property type="component" value="Chromosome"/>
</dbReference>
<reference evidence="3 4" key="1">
    <citation type="submission" date="2019-12" db="EMBL/GenBank/DDBJ databases">
        <title>Genome sequencing and assembly of endphytes of Porphyra tenera.</title>
        <authorList>
            <person name="Park J.M."/>
            <person name="Shin R."/>
            <person name="Jo S.H."/>
        </authorList>
    </citation>
    <scope>NUCLEOTIDE SEQUENCE [LARGE SCALE GENOMIC DNA]</scope>
    <source>
        <strain evidence="3 4">GPM4</strain>
    </source>
</reference>
<accession>A0A857JLW2</accession>
<dbReference type="InterPro" id="IPR050190">
    <property type="entry name" value="UPF0213_domain"/>
</dbReference>
<evidence type="ECO:0000313" key="3">
    <source>
        <dbReference type="EMBL" id="QHJ13059.1"/>
    </source>
</evidence>
<dbReference type="Gene3D" id="3.40.1440.10">
    <property type="entry name" value="GIY-YIG endonuclease"/>
    <property type="match status" value="1"/>
</dbReference>
<dbReference type="CDD" id="cd10456">
    <property type="entry name" value="GIY-YIG_UPF0213"/>
    <property type="match status" value="1"/>
</dbReference>
<evidence type="ECO:0000313" key="4">
    <source>
        <dbReference type="Proteomes" id="UP000464524"/>
    </source>
</evidence>
<dbReference type="Pfam" id="PF01541">
    <property type="entry name" value="GIY-YIG"/>
    <property type="match status" value="1"/>
</dbReference>
<evidence type="ECO:0000256" key="1">
    <source>
        <dbReference type="ARBA" id="ARBA00007435"/>
    </source>
</evidence>
<protein>
    <recommendedName>
        <fullName evidence="2">GIY-YIG domain-containing protein</fullName>
    </recommendedName>
</protein>
<dbReference type="PANTHER" id="PTHR34477">
    <property type="entry name" value="UPF0213 PROTEIN YHBQ"/>
    <property type="match status" value="1"/>
</dbReference>
<sequence length="126" mass="14483">MSSVFLFHALVFYVKLCCFHPYDELLPLQPWFLYIIENKYQHYYTGICKDLSKRFAQHQDSGPLCAKALRGKGPLKMIYAVELAEHSDALKMELWVKKLTKAKKIQLISGKLACPFDVQQASLVVS</sequence>
<dbReference type="SUPFAM" id="SSF82771">
    <property type="entry name" value="GIY-YIG endonuclease"/>
    <property type="match status" value="1"/>
</dbReference>
<feature type="domain" description="GIY-YIG" evidence="2">
    <location>
        <begin position="29"/>
        <end position="106"/>
    </location>
</feature>
<dbReference type="PANTHER" id="PTHR34477:SF1">
    <property type="entry name" value="UPF0213 PROTEIN YHBQ"/>
    <property type="match status" value="1"/>
</dbReference>
<organism evidence="3 4">
    <name type="scientific">Paraglaciecola mesophila</name>
    <dbReference type="NCBI Taxonomy" id="197222"/>
    <lineage>
        <taxon>Bacteria</taxon>
        <taxon>Pseudomonadati</taxon>
        <taxon>Pseudomonadota</taxon>
        <taxon>Gammaproteobacteria</taxon>
        <taxon>Alteromonadales</taxon>
        <taxon>Alteromonadaceae</taxon>
        <taxon>Paraglaciecola</taxon>
    </lineage>
</organism>
<dbReference type="PROSITE" id="PS50164">
    <property type="entry name" value="GIY_YIG"/>
    <property type="match status" value="1"/>
</dbReference>
<comment type="similarity">
    <text evidence="1">Belongs to the UPF0213 family.</text>
</comment>
<dbReference type="EMBL" id="CP047656">
    <property type="protein sequence ID" value="QHJ13059.1"/>
    <property type="molecule type" value="Genomic_DNA"/>
</dbReference>
<dbReference type="InterPro" id="IPR000305">
    <property type="entry name" value="GIY-YIG_endonuc"/>
</dbReference>
<evidence type="ECO:0000259" key="2">
    <source>
        <dbReference type="PROSITE" id="PS50164"/>
    </source>
</evidence>
<dbReference type="KEGG" id="pmes:FX988_03317"/>
<dbReference type="AlphaFoldDB" id="A0A857JLW2"/>
<gene>
    <name evidence="3" type="ORF">FX988_03317</name>
</gene>
<proteinExistence type="inferred from homology"/>
<dbReference type="InterPro" id="IPR035901">
    <property type="entry name" value="GIY-YIG_endonuc_sf"/>
</dbReference>